<evidence type="ECO:0000256" key="5">
    <source>
        <dbReference type="ARBA" id="ARBA00022692"/>
    </source>
</evidence>
<evidence type="ECO:0000259" key="13">
    <source>
        <dbReference type="Pfam" id="PF00912"/>
    </source>
</evidence>
<dbReference type="InterPro" id="IPR023346">
    <property type="entry name" value="Lysozyme-like_dom_sf"/>
</dbReference>
<proteinExistence type="inferred from homology"/>
<name>A0A3L7JD84_9HYPH</name>
<keyword evidence="3 11" id="KW-0328">Glycosyltransferase</keyword>
<gene>
    <name evidence="11" type="primary">mtgA</name>
    <name evidence="14" type="ORF">D8780_11520</name>
</gene>
<feature type="domain" description="Glycosyl transferase family 51" evidence="13">
    <location>
        <begin position="89"/>
        <end position="242"/>
    </location>
</feature>
<organism evidence="14 15">
    <name type="scientific">Notoacmeibacter ruber</name>
    <dbReference type="NCBI Taxonomy" id="2670375"/>
    <lineage>
        <taxon>Bacteria</taxon>
        <taxon>Pseudomonadati</taxon>
        <taxon>Pseudomonadota</taxon>
        <taxon>Alphaproteobacteria</taxon>
        <taxon>Hyphomicrobiales</taxon>
        <taxon>Notoacmeibacteraceae</taxon>
        <taxon>Notoacmeibacter</taxon>
    </lineage>
</organism>
<feature type="region of interest" description="Disordered" evidence="12">
    <location>
        <begin position="1"/>
        <end position="41"/>
    </location>
</feature>
<dbReference type="PANTHER" id="PTHR30400">
    <property type="entry name" value="MONOFUNCTIONAL BIOSYNTHETIC PEPTIDOGLYCAN TRANSGLYCOSYLASE"/>
    <property type="match status" value="1"/>
</dbReference>
<dbReference type="Proteomes" id="UP000281094">
    <property type="component" value="Unassembled WGS sequence"/>
</dbReference>
<dbReference type="PANTHER" id="PTHR30400:SF0">
    <property type="entry name" value="BIOSYNTHETIC PEPTIDOGLYCAN TRANSGLYCOSYLASE"/>
    <property type="match status" value="1"/>
</dbReference>
<comment type="caution">
    <text evidence="14">The sequence shown here is derived from an EMBL/GenBank/DDBJ whole genome shotgun (WGS) entry which is preliminary data.</text>
</comment>
<dbReference type="GO" id="GO:0016763">
    <property type="term" value="F:pentosyltransferase activity"/>
    <property type="evidence" value="ECO:0007669"/>
    <property type="project" value="InterPro"/>
</dbReference>
<dbReference type="EMBL" id="RCWN01000001">
    <property type="protein sequence ID" value="RLQ88748.1"/>
    <property type="molecule type" value="Genomic_DNA"/>
</dbReference>
<keyword evidence="10 11" id="KW-0961">Cell wall biogenesis/degradation</keyword>
<evidence type="ECO:0000256" key="11">
    <source>
        <dbReference type="HAMAP-Rule" id="MF_00766"/>
    </source>
</evidence>
<evidence type="ECO:0000256" key="3">
    <source>
        <dbReference type="ARBA" id="ARBA00022676"/>
    </source>
</evidence>
<evidence type="ECO:0000256" key="7">
    <source>
        <dbReference type="ARBA" id="ARBA00022984"/>
    </source>
</evidence>
<dbReference type="InterPro" id="IPR011812">
    <property type="entry name" value="Pep_trsgly"/>
</dbReference>
<evidence type="ECO:0000313" key="15">
    <source>
        <dbReference type="Proteomes" id="UP000281094"/>
    </source>
</evidence>
<dbReference type="UniPathway" id="UPA00219"/>
<evidence type="ECO:0000256" key="2">
    <source>
        <dbReference type="ARBA" id="ARBA00022519"/>
    </source>
</evidence>
<evidence type="ECO:0000256" key="1">
    <source>
        <dbReference type="ARBA" id="ARBA00022475"/>
    </source>
</evidence>
<reference evidence="14 15" key="1">
    <citation type="submission" date="2018-10" db="EMBL/GenBank/DDBJ databases">
        <title>Notoacmeibacter sp. M2BS9Y-3-1, whole genome shotgun sequence.</title>
        <authorList>
            <person name="Tuo L."/>
        </authorList>
    </citation>
    <scope>NUCLEOTIDE SEQUENCE [LARGE SCALE GENOMIC DNA]</scope>
    <source>
        <strain evidence="14 15">M2BS9Y-3-1</strain>
    </source>
</reference>
<dbReference type="GO" id="GO:0071555">
    <property type="term" value="P:cell wall organization"/>
    <property type="evidence" value="ECO:0007669"/>
    <property type="project" value="UniProtKB-KW"/>
</dbReference>
<dbReference type="SUPFAM" id="SSF53955">
    <property type="entry name" value="Lysozyme-like"/>
    <property type="match status" value="1"/>
</dbReference>
<dbReference type="GO" id="GO:0009274">
    <property type="term" value="C:peptidoglycan-based cell wall"/>
    <property type="evidence" value="ECO:0007669"/>
    <property type="project" value="InterPro"/>
</dbReference>
<keyword evidence="9 11" id="KW-0472">Membrane</keyword>
<feature type="compositionally biased region" description="Basic and acidic residues" evidence="12">
    <location>
        <begin position="31"/>
        <end position="40"/>
    </location>
</feature>
<dbReference type="GO" id="GO:0008955">
    <property type="term" value="F:peptidoglycan glycosyltransferase activity"/>
    <property type="evidence" value="ECO:0007669"/>
    <property type="project" value="UniProtKB-UniRule"/>
</dbReference>
<keyword evidence="4 11" id="KW-0808">Transferase</keyword>
<dbReference type="Gene3D" id="1.10.3810.10">
    <property type="entry name" value="Biosynthetic peptidoglycan transglycosylase-like"/>
    <property type="match status" value="1"/>
</dbReference>
<keyword evidence="2 11" id="KW-0997">Cell inner membrane</keyword>
<evidence type="ECO:0000256" key="8">
    <source>
        <dbReference type="ARBA" id="ARBA00022989"/>
    </source>
</evidence>
<dbReference type="HAMAP" id="MF_00766">
    <property type="entry name" value="PGT_MtgA"/>
    <property type="match status" value="1"/>
</dbReference>
<keyword evidence="15" id="KW-1185">Reference proteome</keyword>
<evidence type="ECO:0000256" key="4">
    <source>
        <dbReference type="ARBA" id="ARBA00022679"/>
    </source>
</evidence>
<keyword evidence="5 11" id="KW-0812">Transmembrane</keyword>
<dbReference type="GO" id="GO:0008360">
    <property type="term" value="P:regulation of cell shape"/>
    <property type="evidence" value="ECO:0007669"/>
    <property type="project" value="UniProtKB-KW"/>
</dbReference>
<comment type="pathway">
    <text evidence="11">Cell wall biogenesis; peptidoglycan biosynthesis.</text>
</comment>
<comment type="subcellular location">
    <subcellularLocation>
        <location evidence="11">Cell inner membrane</location>
        <topology evidence="11">Single-pass membrane protein</topology>
    </subcellularLocation>
</comment>
<evidence type="ECO:0000256" key="12">
    <source>
        <dbReference type="SAM" id="MobiDB-lite"/>
    </source>
</evidence>
<comment type="function">
    <text evidence="11">Peptidoglycan polymerase that catalyzes glycan chain elongation from lipid-linked precursors.</text>
</comment>
<evidence type="ECO:0000256" key="10">
    <source>
        <dbReference type="ARBA" id="ARBA00023316"/>
    </source>
</evidence>
<dbReference type="GO" id="GO:0009252">
    <property type="term" value="P:peptidoglycan biosynthetic process"/>
    <property type="evidence" value="ECO:0007669"/>
    <property type="project" value="UniProtKB-UniRule"/>
</dbReference>
<dbReference type="GO" id="GO:0005886">
    <property type="term" value="C:plasma membrane"/>
    <property type="evidence" value="ECO:0007669"/>
    <property type="project" value="UniProtKB-SubCell"/>
</dbReference>
<evidence type="ECO:0000313" key="14">
    <source>
        <dbReference type="EMBL" id="RLQ88748.1"/>
    </source>
</evidence>
<dbReference type="EC" id="2.4.99.28" evidence="11"/>
<accession>A0A3L7JD84</accession>
<evidence type="ECO:0000256" key="9">
    <source>
        <dbReference type="ARBA" id="ARBA00023136"/>
    </source>
</evidence>
<dbReference type="InterPro" id="IPR001264">
    <property type="entry name" value="Glyco_trans_51"/>
</dbReference>
<keyword evidence="1 11" id="KW-1003">Cell membrane</keyword>
<feature type="transmembrane region" description="Helical" evidence="11">
    <location>
        <begin position="49"/>
        <end position="73"/>
    </location>
</feature>
<dbReference type="InterPro" id="IPR036950">
    <property type="entry name" value="PBP_transglycosylase"/>
</dbReference>
<comment type="catalytic activity">
    <reaction evidence="11">
        <text>[GlcNAc-(1-&gt;4)-Mur2Ac(oyl-L-Ala-gamma-D-Glu-L-Lys-D-Ala-D-Ala)](n)-di-trans,octa-cis-undecaprenyl diphosphate + beta-D-GlcNAc-(1-&gt;4)-Mur2Ac(oyl-L-Ala-gamma-D-Glu-L-Lys-D-Ala-D-Ala)-di-trans,octa-cis-undecaprenyl diphosphate = [GlcNAc-(1-&gt;4)-Mur2Ac(oyl-L-Ala-gamma-D-Glu-L-Lys-D-Ala-D-Ala)](n+1)-di-trans,octa-cis-undecaprenyl diphosphate + di-trans,octa-cis-undecaprenyl diphosphate + H(+)</text>
        <dbReference type="Rhea" id="RHEA:23708"/>
        <dbReference type="Rhea" id="RHEA-COMP:9602"/>
        <dbReference type="Rhea" id="RHEA-COMP:9603"/>
        <dbReference type="ChEBI" id="CHEBI:15378"/>
        <dbReference type="ChEBI" id="CHEBI:58405"/>
        <dbReference type="ChEBI" id="CHEBI:60033"/>
        <dbReference type="ChEBI" id="CHEBI:78435"/>
        <dbReference type="EC" id="2.4.99.28"/>
    </reaction>
</comment>
<dbReference type="Pfam" id="PF00912">
    <property type="entry name" value="Transgly"/>
    <property type="match status" value="1"/>
</dbReference>
<evidence type="ECO:0000256" key="6">
    <source>
        <dbReference type="ARBA" id="ARBA00022960"/>
    </source>
</evidence>
<sequence>MGDDSTRVSFPEATRGDERVVKTARKTRSKQGRDRSAGREKKSRSKRGWFFRAVLVLIIVSLMPIGLTALALVPQVRPVSTLMLADLATLKGYDRQWIALDEMAPVLPRSVMMSEDGQFCRHYGVDLAELKAVVEDTMEGEQTRGASTIPMQLVKNLFLWPSRSFIRKGIEIPYAVAMNALLPKQRIMEIYLNVVELGDGIYGVEAASQHYFGRSAADLNAEQAARLAVTLPNPRERNPDAGGPGTRRLAQLIQRRAAKSGAYTGCLDLKG</sequence>
<comment type="similarity">
    <text evidence="11">Belongs to the glycosyltransferase 51 family.</text>
</comment>
<protein>
    <recommendedName>
        <fullName evidence="11">Biosynthetic peptidoglycan transglycosylase</fullName>
        <ecNumber evidence="11">2.4.99.28</ecNumber>
    </recommendedName>
    <alternativeName>
        <fullName evidence="11">Glycan polymerase</fullName>
    </alternativeName>
    <alternativeName>
        <fullName evidence="11">Peptidoglycan glycosyltransferase MtgA</fullName>
        <shortName evidence="11">PGT</shortName>
    </alternativeName>
</protein>
<dbReference type="RefSeq" id="WP_121645715.1">
    <property type="nucleotide sequence ID" value="NZ_RCWN01000001.1"/>
</dbReference>
<keyword evidence="8 11" id="KW-1133">Transmembrane helix</keyword>
<dbReference type="AlphaFoldDB" id="A0A3L7JD84"/>
<keyword evidence="6 11" id="KW-0133">Cell shape</keyword>
<keyword evidence="7 11" id="KW-0573">Peptidoglycan synthesis</keyword>